<comment type="caution">
    <text evidence="2">The sequence shown here is derived from an EMBL/GenBank/DDBJ whole genome shotgun (WGS) entry which is preliminary data.</text>
</comment>
<keyword evidence="1" id="KW-1133">Transmembrane helix</keyword>
<organism evidence="2 3">
    <name type="scientific">Paramecium pentaurelia</name>
    <dbReference type="NCBI Taxonomy" id="43138"/>
    <lineage>
        <taxon>Eukaryota</taxon>
        <taxon>Sar</taxon>
        <taxon>Alveolata</taxon>
        <taxon>Ciliophora</taxon>
        <taxon>Intramacronucleata</taxon>
        <taxon>Oligohymenophorea</taxon>
        <taxon>Peniculida</taxon>
        <taxon>Parameciidae</taxon>
        <taxon>Paramecium</taxon>
    </lineage>
</organism>
<name>A0A8S1X6A9_9CILI</name>
<sequence length="477" mass="55841">MILNLDIIKEEIDEQDEQKSFQKIQYPLLQDDSKFENEQFIPDEIIEEDDNNRESNKENIQQMASMVFIGLGGFYTDQAIDFQETKPQNYQYRRLTIYSNFTQIFRSSEVELDNLENQNRNLFENFSTFAACSILIYQTINNAMIPAWIMTIPLDKYLRITWRFWIQSMFLIPIMMYEQRTGSQQVKSQYEFRYIFQWENMRQLYYASISPTIASTIFLFCFDYNYIATIFILGSQTNFWLSVVRVSSQNHILEKRGQIFSFFGFLLIVVESMIMNNQGIPIKASNYINTSVFTQIPQLKLLIGTIVPFTSSLLLARSSIFNLRVRNSFPIYLSNYFIAIFVSFNMFIVAYFVDGISLDDNSQFGVFGLFTNQKFIEFFYNSLIIIIGISICSIITVQLFDPLTLAICNLIEPLLTSVLLKFTGVQYYPDGLTYLGYFWLQFGQLLIIIGQDLHKKQLEMSVKLNIQCKHSLSKKTL</sequence>
<dbReference type="EMBL" id="CAJJDO010000113">
    <property type="protein sequence ID" value="CAD8196751.1"/>
    <property type="molecule type" value="Genomic_DNA"/>
</dbReference>
<proteinExistence type="predicted"/>
<dbReference type="AlphaFoldDB" id="A0A8S1X6A9"/>
<dbReference type="Proteomes" id="UP000689195">
    <property type="component" value="Unassembled WGS sequence"/>
</dbReference>
<feature type="transmembrane region" description="Helical" evidence="1">
    <location>
        <begin position="336"/>
        <end position="358"/>
    </location>
</feature>
<feature type="transmembrane region" description="Helical" evidence="1">
    <location>
        <begin position="296"/>
        <end position="316"/>
    </location>
</feature>
<dbReference type="OrthoDB" id="312984at2759"/>
<accession>A0A8S1X6A9</accession>
<feature type="transmembrane region" description="Helical" evidence="1">
    <location>
        <begin position="259"/>
        <end position="276"/>
    </location>
</feature>
<feature type="transmembrane region" description="Helical" evidence="1">
    <location>
        <begin position="378"/>
        <end position="400"/>
    </location>
</feature>
<keyword evidence="1" id="KW-0472">Membrane</keyword>
<feature type="transmembrane region" description="Helical" evidence="1">
    <location>
        <begin position="434"/>
        <end position="453"/>
    </location>
</feature>
<feature type="transmembrane region" description="Helical" evidence="1">
    <location>
        <begin position="226"/>
        <end position="247"/>
    </location>
</feature>
<evidence type="ECO:0000256" key="1">
    <source>
        <dbReference type="SAM" id="Phobius"/>
    </source>
</evidence>
<evidence type="ECO:0000313" key="3">
    <source>
        <dbReference type="Proteomes" id="UP000689195"/>
    </source>
</evidence>
<protein>
    <recommendedName>
        <fullName evidence="4">Transmembrane protein</fullName>
    </recommendedName>
</protein>
<reference evidence="2" key="1">
    <citation type="submission" date="2021-01" db="EMBL/GenBank/DDBJ databases">
        <authorList>
            <consortium name="Genoscope - CEA"/>
            <person name="William W."/>
        </authorList>
    </citation>
    <scope>NUCLEOTIDE SEQUENCE</scope>
</reference>
<keyword evidence="3" id="KW-1185">Reference proteome</keyword>
<evidence type="ECO:0008006" key="4">
    <source>
        <dbReference type="Google" id="ProtNLM"/>
    </source>
</evidence>
<evidence type="ECO:0000313" key="2">
    <source>
        <dbReference type="EMBL" id="CAD8196751.1"/>
    </source>
</evidence>
<keyword evidence="1" id="KW-0812">Transmembrane</keyword>
<feature type="transmembrane region" description="Helical" evidence="1">
    <location>
        <begin position="407"/>
        <end position="428"/>
    </location>
</feature>
<gene>
    <name evidence="2" type="ORF">PPENT_87.1.T1130125</name>
</gene>